<dbReference type="Gene3D" id="2.40.10.10">
    <property type="entry name" value="Trypsin-like serine proteases"/>
    <property type="match status" value="1"/>
</dbReference>
<evidence type="ECO:0000256" key="4">
    <source>
        <dbReference type="ARBA" id="ARBA00022825"/>
    </source>
</evidence>
<evidence type="ECO:0000256" key="1">
    <source>
        <dbReference type="ARBA" id="ARBA00007664"/>
    </source>
</evidence>
<keyword evidence="5" id="KW-1015">Disulfide bond</keyword>
<evidence type="ECO:0000256" key="2">
    <source>
        <dbReference type="ARBA" id="ARBA00022670"/>
    </source>
</evidence>
<dbReference type="InterPro" id="IPR009003">
    <property type="entry name" value="Peptidase_S1_PA"/>
</dbReference>
<evidence type="ECO:0000256" key="3">
    <source>
        <dbReference type="ARBA" id="ARBA00022801"/>
    </source>
</evidence>
<name>A0A538U228_UNCEI</name>
<dbReference type="EMBL" id="VBPA01000250">
    <property type="protein sequence ID" value="TMQ69955.1"/>
    <property type="molecule type" value="Genomic_DNA"/>
</dbReference>
<dbReference type="SUPFAM" id="SSF50494">
    <property type="entry name" value="Trypsin-like serine proteases"/>
    <property type="match status" value="1"/>
</dbReference>
<proteinExistence type="inferred from homology"/>
<reference evidence="7 8" key="1">
    <citation type="journal article" date="2019" name="Nat. Microbiol.">
        <title>Mediterranean grassland soil C-N compound turnover is dependent on rainfall and depth, and is mediated by genomically divergent microorganisms.</title>
        <authorList>
            <person name="Diamond S."/>
            <person name="Andeer P.F."/>
            <person name="Li Z."/>
            <person name="Crits-Christoph A."/>
            <person name="Burstein D."/>
            <person name="Anantharaman K."/>
            <person name="Lane K.R."/>
            <person name="Thomas B.C."/>
            <person name="Pan C."/>
            <person name="Northen T.R."/>
            <person name="Banfield J.F."/>
        </authorList>
    </citation>
    <scope>NUCLEOTIDE SEQUENCE [LARGE SCALE GENOMIC DNA]</scope>
    <source>
        <strain evidence="7">WS_10</strain>
    </source>
</reference>
<feature type="domain" description="Nal1 C-terminal" evidence="6">
    <location>
        <begin position="10"/>
        <end position="112"/>
    </location>
</feature>
<comment type="similarity">
    <text evidence="1">Belongs to the peptidase S1 family.</text>
</comment>
<keyword evidence="4" id="KW-0720">Serine protease</keyword>
<dbReference type="InterPro" id="IPR001316">
    <property type="entry name" value="Pept_S1A_streptogrisin"/>
</dbReference>
<organism evidence="7 8">
    <name type="scientific">Eiseniibacteriota bacterium</name>
    <dbReference type="NCBI Taxonomy" id="2212470"/>
    <lineage>
        <taxon>Bacteria</taxon>
        <taxon>Candidatus Eiseniibacteriota</taxon>
    </lineage>
</organism>
<evidence type="ECO:0000313" key="8">
    <source>
        <dbReference type="Proteomes" id="UP000319836"/>
    </source>
</evidence>
<dbReference type="InterPro" id="IPR057904">
    <property type="entry name" value="Nal1_C"/>
</dbReference>
<evidence type="ECO:0000256" key="5">
    <source>
        <dbReference type="ARBA" id="ARBA00023157"/>
    </source>
</evidence>
<sequence>MRAGMVRTDGSILEIGTLSASTVGASVGQAVKKSGRTTGLSRASISNVNVTVNVGYTDECAGNSYTKTYTGQIFVTNRGSKFLNSGDSGSLMVEDVTTNPRAVGLLFAGSSTDAVANPIGDVLSHLGATMVGN</sequence>
<dbReference type="InterPro" id="IPR043504">
    <property type="entry name" value="Peptidase_S1_PA_chymotrypsin"/>
</dbReference>
<accession>A0A538U228</accession>
<comment type="caution">
    <text evidence="7">The sequence shown here is derived from an EMBL/GenBank/DDBJ whole genome shotgun (WGS) entry which is preliminary data.</text>
</comment>
<keyword evidence="2" id="KW-0645">Protease</keyword>
<gene>
    <name evidence="7" type="ORF">E6K80_10030</name>
</gene>
<evidence type="ECO:0000259" key="6">
    <source>
        <dbReference type="Pfam" id="PF25819"/>
    </source>
</evidence>
<protein>
    <recommendedName>
        <fullName evidence="6">Nal1 C-terminal domain-containing protein</fullName>
    </recommendedName>
</protein>
<evidence type="ECO:0000313" key="7">
    <source>
        <dbReference type="EMBL" id="TMQ69955.1"/>
    </source>
</evidence>
<dbReference type="Pfam" id="PF25819">
    <property type="entry name" value="Nal1_C"/>
    <property type="match status" value="1"/>
</dbReference>
<keyword evidence="3" id="KW-0378">Hydrolase</keyword>
<dbReference type="PRINTS" id="PR00861">
    <property type="entry name" value="ALYTICPTASE"/>
</dbReference>
<dbReference type="Proteomes" id="UP000319836">
    <property type="component" value="Unassembled WGS sequence"/>
</dbReference>
<dbReference type="GO" id="GO:0006508">
    <property type="term" value="P:proteolysis"/>
    <property type="evidence" value="ECO:0007669"/>
    <property type="project" value="UniProtKB-KW"/>
</dbReference>
<dbReference type="GO" id="GO:0004252">
    <property type="term" value="F:serine-type endopeptidase activity"/>
    <property type="evidence" value="ECO:0007669"/>
    <property type="project" value="InterPro"/>
</dbReference>
<dbReference type="AlphaFoldDB" id="A0A538U228"/>